<dbReference type="RefSeq" id="WP_186866764.1">
    <property type="nucleotide sequence ID" value="NZ_JACOPH010000004.1"/>
</dbReference>
<dbReference type="GO" id="GO:0003677">
    <property type="term" value="F:DNA binding"/>
    <property type="evidence" value="ECO:0007669"/>
    <property type="project" value="UniProtKB-UniRule"/>
</dbReference>
<dbReference type="InterPro" id="IPR009057">
    <property type="entry name" value="Homeodomain-like_sf"/>
</dbReference>
<comment type="caution">
    <text evidence="4">The sequence shown here is derived from an EMBL/GenBank/DDBJ whole genome shotgun (WGS) entry which is preliminary data.</text>
</comment>
<dbReference type="InterPro" id="IPR001647">
    <property type="entry name" value="HTH_TetR"/>
</dbReference>
<gene>
    <name evidence="4" type="ORF">H8S17_07170</name>
</gene>
<sequence>MGNTKEEILLVSLHLFAQDGYEAVSVSQIAGELGITKGALYRHYQSKRDIFDHILACMEQGDGEQTESHDMPQERKEDAPETYQELSFVDFMAYSQSMFAYWTEDDFASSFRKMLTLEQFRNAEMQELYQQYLVSGPVAYVKDLFESMKFDSALEKAVQFYATMFFFYSMYDGAEDKEQVKLEFETSLRKIAEELYENEQAVEEKVTERNGK</sequence>
<dbReference type="InterPro" id="IPR050624">
    <property type="entry name" value="HTH-type_Tx_Regulator"/>
</dbReference>
<dbReference type="PROSITE" id="PS50977">
    <property type="entry name" value="HTH_TETR_2"/>
    <property type="match status" value="1"/>
</dbReference>
<evidence type="ECO:0000313" key="4">
    <source>
        <dbReference type="EMBL" id="MBC5713990.1"/>
    </source>
</evidence>
<feature type="DNA-binding region" description="H-T-H motif" evidence="2">
    <location>
        <begin position="25"/>
        <end position="44"/>
    </location>
</feature>
<feature type="domain" description="HTH tetR-type" evidence="3">
    <location>
        <begin position="2"/>
        <end position="62"/>
    </location>
</feature>
<dbReference type="PANTHER" id="PTHR43479:SF11">
    <property type="entry name" value="ACREF_ENVCD OPERON REPRESSOR-RELATED"/>
    <property type="match status" value="1"/>
</dbReference>
<dbReference type="Gene3D" id="1.10.357.10">
    <property type="entry name" value="Tetracycline Repressor, domain 2"/>
    <property type="match status" value="1"/>
</dbReference>
<evidence type="ECO:0000259" key="3">
    <source>
        <dbReference type="PROSITE" id="PS50977"/>
    </source>
</evidence>
<dbReference type="EMBL" id="JACOPH010000004">
    <property type="protein sequence ID" value="MBC5713990.1"/>
    <property type="molecule type" value="Genomic_DNA"/>
</dbReference>
<protein>
    <submittedName>
        <fullName evidence="4">TetR/AcrR family transcriptional regulator</fullName>
    </submittedName>
</protein>
<keyword evidence="1 2" id="KW-0238">DNA-binding</keyword>
<dbReference type="AlphaFoldDB" id="A0A923LN69"/>
<dbReference type="PANTHER" id="PTHR43479">
    <property type="entry name" value="ACREF/ENVCD OPERON REPRESSOR-RELATED"/>
    <property type="match status" value="1"/>
</dbReference>
<keyword evidence="5" id="KW-1185">Reference proteome</keyword>
<dbReference type="Pfam" id="PF00440">
    <property type="entry name" value="TetR_N"/>
    <property type="match status" value="1"/>
</dbReference>
<dbReference type="SUPFAM" id="SSF46689">
    <property type="entry name" value="Homeodomain-like"/>
    <property type="match status" value="1"/>
</dbReference>
<evidence type="ECO:0000256" key="1">
    <source>
        <dbReference type="ARBA" id="ARBA00023125"/>
    </source>
</evidence>
<evidence type="ECO:0000256" key="2">
    <source>
        <dbReference type="PROSITE-ProRule" id="PRU00335"/>
    </source>
</evidence>
<reference evidence="4" key="1">
    <citation type="submission" date="2020-08" db="EMBL/GenBank/DDBJ databases">
        <title>Genome public.</title>
        <authorList>
            <person name="Liu C."/>
            <person name="Sun Q."/>
        </authorList>
    </citation>
    <scope>NUCLEOTIDE SEQUENCE</scope>
    <source>
        <strain evidence="4">BX1005</strain>
    </source>
</reference>
<organism evidence="4 5">
    <name type="scientific">Roseburia zhanii</name>
    <dbReference type="NCBI Taxonomy" id="2763064"/>
    <lineage>
        <taxon>Bacteria</taxon>
        <taxon>Bacillati</taxon>
        <taxon>Bacillota</taxon>
        <taxon>Clostridia</taxon>
        <taxon>Lachnospirales</taxon>
        <taxon>Lachnospiraceae</taxon>
        <taxon>Roseburia</taxon>
    </lineage>
</organism>
<dbReference type="PRINTS" id="PR00455">
    <property type="entry name" value="HTHTETR"/>
</dbReference>
<proteinExistence type="predicted"/>
<name>A0A923LN69_9FIRM</name>
<dbReference type="Proteomes" id="UP000606720">
    <property type="component" value="Unassembled WGS sequence"/>
</dbReference>
<accession>A0A923LN69</accession>
<evidence type="ECO:0000313" key="5">
    <source>
        <dbReference type="Proteomes" id="UP000606720"/>
    </source>
</evidence>